<feature type="transmembrane region" description="Helical" evidence="1">
    <location>
        <begin position="12"/>
        <end position="32"/>
    </location>
</feature>
<keyword evidence="1" id="KW-0812">Transmembrane</keyword>
<protein>
    <submittedName>
        <fullName evidence="2">Uncharacterized protein DUF2842</fullName>
    </submittedName>
</protein>
<accession>A0A4R3NP68</accession>
<feature type="transmembrane region" description="Helical" evidence="1">
    <location>
        <begin position="38"/>
        <end position="60"/>
    </location>
</feature>
<keyword evidence="3" id="KW-1185">Reference proteome</keyword>
<comment type="caution">
    <text evidence="2">The sequence shown here is derived from an EMBL/GenBank/DDBJ whole genome shotgun (WGS) entry which is preliminary data.</text>
</comment>
<reference evidence="2 3" key="1">
    <citation type="submission" date="2019-03" db="EMBL/GenBank/DDBJ databases">
        <title>Freshwater and sediment microbial communities from various areas in North America, analyzing microbe dynamics in response to fracking.</title>
        <authorList>
            <person name="Lamendella R."/>
        </authorList>
    </citation>
    <scope>NUCLEOTIDE SEQUENCE [LARGE SCALE GENOMIC DNA]</scope>
    <source>
        <strain evidence="2 3">175.2</strain>
    </source>
</reference>
<evidence type="ECO:0000313" key="3">
    <source>
        <dbReference type="Proteomes" id="UP000295097"/>
    </source>
</evidence>
<dbReference type="EMBL" id="SMAR01000021">
    <property type="protein sequence ID" value="TCT36414.1"/>
    <property type="molecule type" value="Genomic_DNA"/>
</dbReference>
<dbReference type="OrthoDB" id="7510023at2"/>
<gene>
    <name evidence="2" type="ORF">EDC90_102115</name>
</gene>
<organism evidence="2 3">
    <name type="scientific">Martelella mediterranea</name>
    <dbReference type="NCBI Taxonomy" id="293089"/>
    <lineage>
        <taxon>Bacteria</taxon>
        <taxon>Pseudomonadati</taxon>
        <taxon>Pseudomonadota</taxon>
        <taxon>Alphaproteobacteria</taxon>
        <taxon>Hyphomicrobiales</taxon>
        <taxon>Aurantimonadaceae</taxon>
        <taxon>Martelella</taxon>
    </lineage>
</organism>
<proteinExistence type="predicted"/>
<keyword evidence="1" id="KW-1133">Transmembrane helix</keyword>
<name>A0A4R3NP68_9HYPH</name>
<dbReference type="AlphaFoldDB" id="A0A4R3NP68"/>
<dbReference type="RefSeq" id="WP_132312451.1">
    <property type="nucleotide sequence ID" value="NZ_SMAR01000021.1"/>
</dbReference>
<dbReference type="InterPro" id="IPR021265">
    <property type="entry name" value="DUF2842"/>
</dbReference>
<dbReference type="Proteomes" id="UP000295097">
    <property type="component" value="Unassembled WGS sequence"/>
</dbReference>
<sequence length="71" mass="7877">MPVRLRKFLGTIVIVALVIIYALVATAVATVLLGDQPWWIALLYFLLTGLLWILPAMVIIRWMAGPPSNSD</sequence>
<evidence type="ECO:0000256" key="1">
    <source>
        <dbReference type="SAM" id="Phobius"/>
    </source>
</evidence>
<evidence type="ECO:0000313" key="2">
    <source>
        <dbReference type="EMBL" id="TCT36414.1"/>
    </source>
</evidence>
<keyword evidence="1" id="KW-0472">Membrane</keyword>
<dbReference type="Pfam" id="PF11003">
    <property type="entry name" value="DUF2842"/>
    <property type="match status" value="1"/>
</dbReference>